<feature type="domain" description="tRNA/rRNA methyltransferase SpoU type" evidence="8">
    <location>
        <begin position="35"/>
        <end position="178"/>
    </location>
</feature>
<feature type="binding site" evidence="7">
    <location>
        <position position="115"/>
    </location>
    <ligand>
        <name>S-adenosyl-L-methionine</name>
        <dbReference type="ChEBI" id="CHEBI:59789"/>
    </ligand>
</feature>
<evidence type="ECO:0000256" key="1">
    <source>
        <dbReference type="ARBA" id="ARBA00022555"/>
    </source>
</evidence>
<dbReference type="Proteomes" id="UP000236454">
    <property type="component" value="Unassembled WGS sequence"/>
</dbReference>
<keyword evidence="4 7" id="KW-0949">S-adenosyl-L-methionine</keyword>
<accession>A0A1I6XRL6</accession>
<comment type="catalytic activity">
    <reaction evidence="7">
        <text>guanosine(18) in tRNA + S-adenosyl-L-methionine = 2'-O-methylguanosine(18) in tRNA + S-adenosyl-L-homocysteine + H(+)</text>
        <dbReference type="Rhea" id="RHEA:20077"/>
        <dbReference type="Rhea" id="RHEA-COMP:10190"/>
        <dbReference type="Rhea" id="RHEA-COMP:10192"/>
        <dbReference type="ChEBI" id="CHEBI:15378"/>
        <dbReference type="ChEBI" id="CHEBI:57856"/>
        <dbReference type="ChEBI" id="CHEBI:59789"/>
        <dbReference type="ChEBI" id="CHEBI:74269"/>
        <dbReference type="ChEBI" id="CHEBI:74445"/>
        <dbReference type="EC" id="2.1.1.34"/>
    </reaction>
</comment>
<keyword evidence="5 7" id="KW-0819">tRNA processing</keyword>
<dbReference type="InterPro" id="IPR029028">
    <property type="entry name" value="Alpha/beta_knot_MTases"/>
</dbReference>
<evidence type="ECO:0000256" key="7">
    <source>
        <dbReference type="HAMAP-Rule" id="MF_02060"/>
    </source>
</evidence>
<evidence type="ECO:0000256" key="2">
    <source>
        <dbReference type="ARBA" id="ARBA00022603"/>
    </source>
</evidence>
<evidence type="ECO:0000256" key="6">
    <source>
        <dbReference type="ARBA" id="ARBA00022884"/>
    </source>
</evidence>
<protein>
    <recommendedName>
        <fullName evidence="7">tRNA (guanosine(18)-2'-O)-methyltransferase</fullName>
        <ecNumber evidence="7">2.1.1.34</ecNumber>
    </recommendedName>
    <alternativeName>
        <fullName evidence="7">tRNA [Gm18] methyltransferase</fullName>
    </alternativeName>
</protein>
<dbReference type="CDD" id="cd18092">
    <property type="entry name" value="SpoU-like_TrmH"/>
    <property type="match status" value="1"/>
</dbReference>
<dbReference type="Pfam" id="PF00588">
    <property type="entry name" value="SpoU_methylase"/>
    <property type="match status" value="1"/>
</dbReference>
<keyword evidence="2 7" id="KW-0489">Methyltransferase</keyword>
<dbReference type="GO" id="GO:0141100">
    <property type="term" value="F:tRNA (guanine(18)-2'-O)-methyltransferase activity"/>
    <property type="evidence" value="ECO:0007669"/>
    <property type="project" value="UniProtKB-UniRule"/>
</dbReference>
<reference evidence="9 10" key="1">
    <citation type="submission" date="2016-10" db="EMBL/GenBank/DDBJ databases">
        <authorList>
            <person name="de Groot N.N."/>
        </authorList>
    </citation>
    <scope>NUCLEOTIDE SEQUENCE [LARGE SCALE GENOMIC DNA]</scope>
    <source>
        <strain evidence="9 10">CGMCC 1.7005</strain>
    </source>
</reference>
<dbReference type="SUPFAM" id="SSF75217">
    <property type="entry name" value="alpha/beta knot"/>
    <property type="match status" value="1"/>
</dbReference>
<keyword evidence="6 7" id="KW-0694">RNA-binding</keyword>
<dbReference type="InterPro" id="IPR001537">
    <property type="entry name" value="SpoU_MeTrfase"/>
</dbReference>
<dbReference type="AlphaFoldDB" id="A0A1I6XRL6"/>
<keyword evidence="3 7" id="KW-0808">Transferase</keyword>
<comment type="caution">
    <text evidence="7">Lacks conserved residue(s) required for the propagation of feature annotation.</text>
</comment>
<keyword evidence="1 7" id="KW-0820">tRNA-binding</keyword>
<dbReference type="InterPro" id="IPR029026">
    <property type="entry name" value="tRNA_m1G_MTases_N"/>
</dbReference>
<dbReference type="EC" id="2.1.1.34" evidence="7"/>
<dbReference type="Gene3D" id="3.40.1280.10">
    <property type="match status" value="1"/>
</dbReference>
<gene>
    <name evidence="7" type="primary">trmH</name>
    <name evidence="9" type="ORF">SAMN05216474_0401</name>
</gene>
<dbReference type="GO" id="GO:0000049">
    <property type="term" value="F:tRNA binding"/>
    <property type="evidence" value="ECO:0007669"/>
    <property type="project" value="UniProtKB-UniRule"/>
</dbReference>
<feature type="binding site" evidence="7">
    <location>
        <position position="158"/>
    </location>
    <ligand>
        <name>S-adenosyl-L-methionine</name>
        <dbReference type="ChEBI" id="CHEBI:59789"/>
    </ligand>
</feature>
<dbReference type="STRING" id="477690.SAMN05216474_0401"/>
<sequence>MDNQREQVLAAFYDIITENKQEMFDRLSQLRTRHMAIVVENMYQQHNASAVVRSCDLFGFQDLHIIENEFKYKVDPEIAKGATQWIDLKQYTSKENATKDCINHLRSQGYKIVATSPHKKSVTIHDLDITPKTAIMFGTEWTGLSDTAMEMADEYVHIPMYGFTESFNVSVSAALVMHTLRNRLENSEVDWKLSPEEIVELKISWCKQILRNADEMEREIIKRL</sequence>
<dbReference type="InterPro" id="IPR033671">
    <property type="entry name" value="TrmH"/>
</dbReference>
<evidence type="ECO:0000313" key="9">
    <source>
        <dbReference type="EMBL" id="SFT40920.1"/>
    </source>
</evidence>
<dbReference type="PANTHER" id="PTHR43453">
    <property type="entry name" value="RRNA METHYLASE-LIKE"/>
    <property type="match status" value="1"/>
</dbReference>
<dbReference type="OrthoDB" id="9785673at2"/>
<dbReference type="GO" id="GO:0002938">
    <property type="term" value="P:tRNA guanine ribose methylation"/>
    <property type="evidence" value="ECO:0007669"/>
    <property type="project" value="UniProtKB-UniRule"/>
</dbReference>
<dbReference type="HAMAP" id="MF_02060">
    <property type="entry name" value="tRNA_methyltr_TrmH"/>
    <property type="match status" value="1"/>
</dbReference>
<proteinExistence type="inferred from homology"/>
<evidence type="ECO:0000259" key="8">
    <source>
        <dbReference type="Pfam" id="PF00588"/>
    </source>
</evidence>
<dbReference type="EMBL" id="FPAS01000001">
    <property type="protein sequence ID" value="SFT40920.1"/>
    <property type="molecule type" value="Genomic_DNA"/>
</dbReference>
<name>A0A1I6XRL6_9FLAO</name>
<comment type="function">
    <text evidence="7">Catalyzes the 2'-O methylation of guanosine at position 18 in tRNA.</text>
</comment>
<comment type="similarity">
    <text evidence="7">Belongs to the class IV-like SAM-binding methyltransferase superfamily. RNA methyltransferase TrmH family.</text>
</comment>
<keyword evidence="10" id="KW-1185">Reference proteome</keyword>
<evidence type="ECO:0000256" key="5">
    <source>
        <dbReference type="ARBA" id="ARBA00022694"/>
    </source>
</evidence>
<dbReference type="RefSeq" id="WP_090245754.1">
    <property type="nucleotide sequence ID" value="NZ_FPAS01000001.1"/>
</dbReference>
<evidence type="ECO:0000313" key="10">
    <source>
        <dbReference type="Proteomes" id="UP000236454"/>
    </source>
</evidence>
<dbReference type="PANTHER" id="PTHR43453:SF1">
    <property type="entry name" value="TRNA_RRNA METHYLTRANSFERASE SPOU TYPE DOMAIN-CONTAINING PROTEIN"/>
    <property type="match status" value="1"/>
</dbReference>
<organism evidence="9 10">
    <name type="scientific">Lishizhenia tianjinensis</name>
    <dbReference type="NCBI Taxonomy" id="477690"/>
    <lineage>
        <taxon>Bacteria</taxon>
        <taxon>Pseudomonadati</taxon>
        <taxon>Bacteroidota</taxon>
        <taxon>Flavobacteriia</taxon>
        <taxon>Flavobacteriales</taxon>
        <taxon>Crocinitomicaceae</taxon>
        <taxon>Lishizhenia</taxon>
    </lineage>
</organism>
<evidence type="ECO:0000256" key="3">
    <source>
        <dbReference type="ARBA" id="ARBA00022679"/>
    </source>
</evidence>
<evidence type="ECO:0000256" key="4">
    <source>
        <dbReference type="ARBA" id="ARBA00022691"/>
    </source>
</evidence>